<accession>V4MVW7</accession>
<sequence>MALTALNDLYYVLATKPEQEKITPEESSVIVSCHLKLLWTAGFASGVGAGLGWQVAKRLKMMRLSITGGAAMAAFAFAWDRASSTTAVSCLDHILRQDATRMQKELVNVLIRSNRGEDWRWQLMCKHFYPEAIYSDQGDKPRLHWRRRSTFTEIASSYDDDVNEAKPQRTYNGLPNPRSRSTSHGSDASKTEPVLQNSSGNSGGEMVEEEDALDFVFGDSEPTESSSTGAKAASLNLKASGKTQTRKQKRALRRQRRLKNREASTNNTPQYELA</sequence>
<feature type="compositionally biased region" description="Polar residues" evidence="1">
    <location>
        <begin position="263"/>
        <end position="274"/>
    </location>
</feature>
<gene>
    <name evidence="2" type="ORF">EUTSA_v10008449mg</name>
</gene>
<proteinExistence type="predicted"/>
<organism evidence="2 3">
    <name type="scientific">Eutrema salsugineum</name>
    <name type="common">Saltwater cress</name>
    <name type="synonym">Sisymbrium salsugineum</name>
    <dbReference type="NCBI Taxonomy" id="72664"/>
    <lineage>
        <taxon>Eukaryota</taxon>
        <taxon>Viridiplantae</taxon>
        <taxon>Streptophyta</taxon>
        <taxon>Embryophyta</taxon>
        <taxon>Tracheophyta</taxon>
        <taxon>Spermatophyta</taxon>
        <taxon>Magnoliopsida</taxon>
        <taxon>eudicotyledons</taxon>
        <taxon>Gunneridae</taxon>
        <taxon>Pentapetalae</taxon>
        <taxon>rosids</taxon>
        <taxon>malvids</taxon>
        <taxon>Brassicales</taxon>
        <taxon>Brassicaceae</taxon>
        <taxon>Eutremeae</taxon>
        <taxon>Eutrema</taxon>
    </lineage>
</organism>
<dbReference type="Proteomes" id="UP000030689">
    <property type="component" value="Unassembled WGS sequence"/>
</dbReference>
<evidence type="ECO:0000313" key="3">
    <source>
        <dbReference type="Proteomes" id="UP000030689"/>
    </source>
</evidence>
<dbReference type="PANTHER" id="PTHR35986">
    <property type="entry name" value="EXPRESSED PROTEIN"/>
    <property type="match status" value="1"/>
</dbReference>
<dbReference type="PANTHER" id="PTHR35986:SF1">
    <property type="entry name" value="OS10G0430800 PROTEIN"/>
    <property type="match status" value="1"/>
</dbReference>
<protein>
    <submittedName>
        <fullName evidence="2">Uncharacterized protein</fullName>
    </submittedName>
</protein>
<evidence type="ECO:0000256" key="1">
    <source>
        <dbReference type="SAM" id="MobiDB-lite"/>
    </source>
</evidence>
<dbReference type="eggNOG" id="ENOG502RY7D">
    <property type="taxonomic scope" value="Eukaryota"/>
</dbReference>
<dbReference type="EMBL" id="KI517683">
    <property type="protein sequence ID" value="ESQ36381.1"/>
    <property type="molecule type" value="Genomic_DNA"/>
</dbReference>
<name>V4MVW7_EUTSA</name>
<evidence type="ECO:0000313" key="2">
    <source>
        <dbReference type="EMBL" id="ESQ36381.1"/>
    </source>
</evidence>
<reference evidence="2 3" key="1">
    <citation type="journal article" date="2013" name="Front. Plant Sci.">
        <title>The Reference Genome of the Halophytic Plant Eutrema salsugineum.</title>
        <authorList>
            <person name="Yang R."/>
            <person name="Jarvis D.E."/>
            <person name="Chen H."/>
            <person name="Beilstein M.A."/>
            <person name="Grimwood J."/>
            <person name="Jenkins J."/>
            <person name="Shu S."/>
            <person name="Prochnik S."/>
            <person name="Xin M."/>
            <person name="Ma C."/>
            <person name="Schmutz J."/>
            <person name="Wing R.A."/>
            <person name="Mitchell-Olds T."/>
            <person name="Schumaker K.S."/>
            <person name="Wang X."/>
        </authorList>
    </citation>
    <scope>NUCLEOTIDE SEQUENCE [LARGE SCALE GENOMIC DNA]</scope>
</reference>
<dbReference type="OrthoDB" id="1899410at2759"/>
<dbReference type="STRING" id="72664.V4MVW7"/>
<feature type="compositionally biased region" description="Basic residues" evidence="1">
    <location>
        <begin position="244"/>
        <end position="259"/>
    </location>
</feature>
<dbReference type="OMA" id="HRHADEF"/>
<dbReference type="AlphaFoldDB" id="V4MVW7"/>
<dbReference type="Gramene" id="ESQ36381">
    <property type="protein sequence ID" value="ESQ36381"/>
    <property type="gene ID" value="EUTSA_v10008449mg"/>
</dbReference>
<keyword evidence="3" id="KW-1185">Reference proteome</keyword>
<feature type="region of interest" description="Disordered" evidence="1">
    <location>
        <begin position="158"/>
        <end position="274"/>
    </location>
</feature>
<feature type="compositionally biased region" description="Polar residues" evidence="1">
    <location>
        <begin position="169"/>
        <end position="200"/>
    </location>
</feature>